<dbReference type="RefSeq" id="XP_049148419.1">
    <property type="nucleotide sequence ID" value="XM_049291274.1"/>
</dbReference>
<keyword evidence="3" id="KW-1185">Reference proteome</keyword>
<feature type="region of interest" description="Disordered" evidence="1">
    <location>
        <begin position="466"/>
        <end position="496"/>
    </location>
</feature>
<dbReference type="GeneID" id="73346284"/>
<feature type="region of interest" description="Disordered" evidence="1">
    <location>
        <begin position="230"/>
        <end position="288"/>
    </location>
</feature>
<feature type="region of interest" description="Disordered" evidence="1">
    <location>
        <begin position="847"/>
        <end position="873"/>
    </location>
</feature>
<feature type="region of interest" description="Disordered" evidence="1">
    <location>
        <begin position="149"/>
        <end position="218"/>
    </location>
</feature>
<feature type="compositionally biased region" description="Basic and acidic residues" evidence="1">
    <location>
        <begin position="79"/>
        <end position="88"/>
    </location>
</feature>
<feature type="region of interest" description="Disordered" evidence="1">
    <location>
        <begin position="428"/>
        <end position="448"/>
    </location>
</feature>
<feature type="compositionally biased region" description="Basic and acidic residues" evidence="1">
    <location>
        <begin position="483"/>
        <end position="496"/>
    </location>
</feature>
<feature type="region of interest" description="Disordered" evidence="1">
    <location>
        <begin position="557"/>
        <end position="587"/>
    </location>
</feature>
<evidence type="ECO:0000256" key="1">
    <source>
        <dbReference type="SAM" id="MobiDB-lite"/>
    </source>
</evidence>
<feature type="compositionally biased region" description="Basic and acidic residues" evidence="1">
    <location>
        <begin position="268"/>
        <end position="281"/>
    </location>
</feature>
<proteinExistence type="predicted"/>
<feature type="compositionally biased region" description="Basic and acidic residues" evidence="1">
    <location>
        <begin position="864"/>
        <end position="873"/>
    </location>
</feature>
<protein>
    <submittedName>
        <fullName evidence="2">Uncharacterized protein</fullName>
    </submittedName>
</protein>
<sequence length="888" mass="101109">MWEHQLTSFCVRSELHIAYNLPYGTGCWYFPYRVDSYCRSTKNVLPRDMFGFALLKFFGPLVSVGPKPARKQSTMGSRAAKDHQLDLHRRQHGRSSDRPVATRHPYLEEERMSRSRSRRANQASDGSLLETARSGNDIVEDWLANVSRRGVDTRESAKRLQSNQDKGNAQTPEWRPHGISLQNAVRGGHKRAPSRDSSIIPEPMTKKARPSIAVTSHGPIHRSLVTGVTDFPISADSSPPRFEKRTRHKTREDRYYSRKRPKEKRRRAPEETVRRSEDVPKKPILSGRDVMNNFQPEAVLNDRLTLQPCLTPGLFQNGQISSSKPIVDLAYNSMSSVEQPPSREYSWQRQQRLEAKARQRREIELKSEDRLPENLPACDDRLSTRSITGPDYLREDQRYHIHDKTYVAPARHGRSSSRATTYVTWATSGNHQTSLPGNSFDRHHSSTPEPIREALRETGVFDGAEINRNARVSSHDLRRRKQEVHPDGESKNFEASRKQPMIIRYLDKGVMTTDKSPLSPSVLKQSRSLSVARDSFVLENTADTRAEVLVGSTTEKALNEPSGGQIHKDSNGESCRKAAAPTTRSSTAMQAYLVPPTIDLSAKTQATSKNNIQEAQTIISNIAKATMPVAEKSDVCAKGDVELGHEATVDQSDEQFLAPELSAVPPVPCWQHKRASDALSGREEPNDSALPEEELLDNNSYNHLTYEIDHRGETFWPLQLFPWTTSRVNQPKKAHHFSRPRTNGHGSMTRFNPSQFQRSESIIDFIARVEQEVLGPESLGYVDNPSDEARIWQHDDRLGAPSDTFREARSLIPQGVSINQPLTEPGRRHPEDAFDRMEEELSEIRYHGERPDQSNQYWEQQQKQAEDDKYNKDEKEEMLAFWRPNYFH</sequence>
<dbReference type="EMBL" id="CP019478">
    <property type="protein sequence ID" value="UQC86808.1"/>
    <property type="molecule type" value="Genomic_DNA"/>
</dbReference>
<dbReference type="Proteomes" id="UP000830671">
    <property type="component" value="Chromosome 6"/>
</dbReference>
<dbReference type="AlphaFoldDB" id="A0A9Q8T0V4"/>
<feature type="region of interest" description="Disordered" evidence="1">
    <location>
        <begin position="66"/>
        <end position="131"/>
    </location>
</feature>
<feature type="compositionally biased region" description="Polar residues" evidence="1">
    <location>
        <begin position="159"/>
        <end position="171"/>
    </location>
</feature>
<dbReference type="KEGG" id="clup:CLUP02_12310"/>
<evidence type="ECO:0000313" key="2">
    <source>
        <dbReference type="EMBL" id="UQC86808.1"/>
    </source>
</evidence>
<evidence type="ECO:0000313" key="3">
    <source>
        <dbReference type="Proteomes" id="UP000830671"/>
    </source>
</evidence>
<feature type="compositionally biased region" description="Polar residues" evidence="1">
    <location>
        <begin position="853"/>
        <end position="863"/>
    </location>
</feature>
<reference evidence="2" key="1">
    <citation type="journal article" date="2021" name="Mol. Plant Microbe Interact.">
        <title>Complete Genome Sequence of the Plant-Pathogenic Fungus Colletotrichum lupini.</title>
        <authorList>
            <person name="Baroncelli R."/>
            <person name="Pensec F."/>
            <person name="Da Lio D."/>
            <person name="Boufleur T."/>
            <person name="Vicente I."/>
            <person name="Sarrocco S."/>
            <person name="Picot A."/>
            <person name="Baraldi E."/>
            <person name="Sukno S."/>
            <person name="Thon M."/>
            <person name="Le Floch G."/>
        </authorList>
    </citation>
    <scope>NUCLEOTIDE SEQUENCE</scope>
    <source>
        <strain evidence="2">IMI 504893</strain>
    </source>
</reference>
<gene>
    <name evidence="2" type="ORF">CLUP02_12310</name>
</gene>
<name>A0A9Q8T0V4_9PEZI</name>
<organism evidence="2 3">
    <name type="scientific">Colletotrichum lupini</name>
    <dbReference type="NCBI Taxonomy" id="145971"/>
    <lineage>
        <taxon>Eukaryota</taxon>
        <taxon>Fungi</taxon>
        <taxon>Dikarya</taxon>
        <taxon>Ascomycota</taxon>
        <taxon>Pezizomycotina</taxon>
        <taxon>Sordariomycetes</taxon>
        <taxon>Hypocreomycetidae</taxon>
        <taxon>Glomerellales</taxon>
        <taxon>Glomerellaceae</taxon>
        <taxon>Colletotrichum</taxon>
        <taxon>Colletotrichum acutatum species complex</taxon>
    </lineage>
</organism>
<feature type="compositionally biased region" description="Basic and acidic residues" evidence="1">
    <location>
        <begin position="566"/>
        <end position="576"/>
    </location>
</feature>
<feature type="compositionally biased region" description="Polar residues" evidence="1">
    <location>
        <begin position="428"/>
        <end position="437"/>
    </location>
</feature>
<feature type="compositionally biased region" description="Basic residues" evidence="1">
    <location>
        <begin position="257"/>
        <end position="267"/>
    </location>
</feature>
<accession>A0A9Q8T0V4</accession>
<feature type="compositionally biased region" description="Basic and acidic residues" evidence="1">
    <location>
        <begin position="149"/>
        <end position="158"/>
    </location>
</feature>